<gene>
    <name evidence="1" type="ORF">CBR_g26509</name>
</gene>
<dbReference type="Gramene" id="GBG78479">
    <property type="protein sequence ID" value="GBG78479"/>
    <property type="gene ID" value="CBR_g26509"/>
</dbReference>
<name>A0A388L845_CHABU</name>
<protein>
    <recommendedName>
        <fullName evidence="3">Retrotransposon gag domain-containing protein</fullName>
    </recommendedName>
</protein>
<keyword evidence="2" id="KW-1185">Reference proteome</keyword>
<dbReference type="AlphaFoldDB" id="A0A388L845"/>
<sequence>MLAVQIHKGRQLQQIQQKDSAALSAAVRTTTTHQQKQQQLWNTTTARVSSIEAKAAAAPGCTTDETKQLNGRIDHVVKLIGDRGVFNGPDTISSTVAAIKTDITMLQTRPDTATKSYKMPHFDINKTDALAWWQHFLTEASCRTVPDDYMMKALYLQLIGGAQAWMNHLAATHTCAIAELHTHITWKEFEQLWFTRFMVRNVVKAAMNEVYTCSQGSMPTRDWTTKWQQIVTTPGFDLTFSNQRSEFFSRSCA</sequence>
<evidence type="ECO:0008006" key="3">
    <source>
        <dbReference type="Google" id="ProtNLM"/>
    </source>
</evidence>
<dbReference type="EMBL" id="BFEA01000296">
    <property type="protein sequence ID" value="GBG78479.1"/>
    <property type="molecule type" value="Genomic_DNA"/>
</dbReference>
<evidence type="ECO:0000313" key="2">
    <source>
        <dbReference type="Proteomes" id="UP000265515"/>
    </source>
</evidence>
<dbReference type="Proteomes" id="UP000265515">
    <property type="component" value="Unassembled WGS sequence"/>
</dbReference>
<evidence type="ECO:0000313" key="1">
    <source>
        <dbReference type="EMBL" id="GBG78479.1"/>
    </source>
</evidence>
<accession>A0A388L845</accession>
<organism evidence="1 2">
    <name type="scientific">Chara braunii</name>
    <name type="common">Braun's stonewort</name>
    <dbReference type="NCBI Taxonomy" id="69332"/>
    <lineage>
        <taxon>Eukaryota</taxon>
        <taxon>Viridiplantae</taxon>
        <taxon>Streptophyta</taxon>
        <taxon>Charophyceae</taxon>
        <taxon>Charales</taxon>
        <taxon>Characeae</taxon>
        <taxon>Chara</taxon>
    </lineage>
</organism>
<proteinExistence type="predicted"/>
<reference evidence="1 2" key="1">
    <citation type="journal article" date="2018" name="Cell">
        <title>The Chara Genome: Secondary Complexity and Implications for Plant Terrestrialization.</title>
        <authorList>
            <person name="Nishiyama T."/>
            <person name="Sakayama H."/>
            <person name="Vries J.D."/>
            <person name="Buschmann H."/>
            <person name="Saint-Marcoux D."/>
            <person name="Ullrich K.K."/>
            <person name="Haas F.B."/>
            <person name="Vanderstraeten L."/>
            <person name="Becker D."/>
            <person name="Lang D."/>
            <person name="Vosolsobe S."/>
            <person name="Rombauts S."/>
            <person name="Wilhelmsson P.K.I."/>
            <person name="Janitza P."/>
            <person name="Kern R."/>
            <person name="Heyl A."/>
            <person name="Rumpler F."/>
            <person name="Villalobos L.I.A.C."/>
            <person name="Clay J.M."/>
            <person name="Skokan R."/>
            <person name="Toyoda A."/>
            <person name="Suzuki Y."/>
            <person name="Kagoshima H."/>
            <person name="Schijlen E."/>
            <person name="Tajeshwar N."/>
            <person name="Catarino B."/>
            <person name="Hetherington A.J."/>
            <person name="Saltykova A."/>
            <person name="Bonnot C."/>
            <person name="Breuninger H."/>
            <person name="Symeonidi A."/>
            <person name="Radhakrishnan G.V."/>
            <person name="Van Nieuwerburgh F."/>
            <person name="Deforce D."/>
            <person name="Chang C."/>
            <person name="Karol K.G."/>
            <person name="Hedrich R."/>
            <person name="Ulvskov P."/>
            <person name="Glockner G."/>
            <person name="Delwiche C.F."/>
            <person name="Petrasek J."/>
            <person name="Van de Peer Y."/>
            <person name="Friml J."/>
            <person name="Beilby M."/>
            <person name="Dolan L."/>
            <person name="Kohara Y."/>
            <person name="Sugano S."/>
            <person name="Fujiyama A."/>
            <person name="Delaux P.-M."/>
            <person name="Quint M."/>
            <person name="TheiBen G."/>
            <person name="Hagemann M."/>
            <person name="Harholt J."/>
            <person name="Dunand C."/>
            <person name="Zachgo S."/>
            <person name="Langdale J."/>
            <person name="Maumus F."/>
            <person name="Straeten D.V.D."/>
            <person name="Gould S.B."/>
            <person name="Rensing S.A."/>
        </authorList>
    </citation>
    <scope>NUCLEOTIDE SEQUENCE [LARGE SCALE GENOMIC DNA]</scope>
    <source>
        <strain evidence="1 2">S276</strain>
    </source>
</reference>
<comment type="caution">
    <text evidence="1">The sequence shown here is derived from an EMBL/GenBank/DDBJ whole genome shotgun (WGS) entry which is preliminary data.</text>
</comment>